<accession>A0A6G1ILG5</accession>
<name>A0A6G1ILG5_9PLEO</name>
<reference evidence="3" key="1">
    <citation type="journal article" date="2020" name="Stud. Mycol.">
        <title>101 Dothideomycetes genomes: a test case for predicting lifestyles and emergence of pathogens.</title>
        <authorList>
            <person name="Haridas S."/>
            <person name="Albert R."/>
            <person name="Binder M."/>
            <person name="Bloem J."/>
            <person name="Labutti K."/>
            <person name="Salamov A."/>
            <person name="Andreopoulos B."/>
            <person name="Baker S."/>
            <person name="Barry K."/>
            <person name="Bills G."/>
            <person name="Bluhm B."/>
            <person name="Cannon C."/>
            <person name="Castanera R."/>
            <person name="Culley D."/>
            <person name="Daum C."/>
            <person name="Ezra D."/>
            <person name="Gonzalez J."/>
            <person name="Henrissat B."/>
            <person name="Kuo A."/>
            <person name="Liang C."/>
            <person name="Lipzen A."/>
            <person name="Lutzoni F."/>
            <person name="Magnuson J."/>
            <person name="Mondo S."/>
            <person name="Nolan M."/>
            <person name="Ohm R."/>
            <person name="Pangilinan J."/>
            <person name="Park H.-J."/>
            <person name="Ramirez L."/>
            <person name="Alfaro M."/>
            <person name="Sun H."/>
            <person name="Tritt A."/>
            <person name="Yoshinaga Y."/>
            <person name="Zwiers L.-H."/>
            <person name="Turgeon B."/>
            <person name="Goodwin S."/>
            <person name="Spatafora J."/>
            <person name="Crous P."/>
            <person name="Grigoriev I."/>
        </authorList>
    </citation>
    <scope>NUCLEOTIDE SEQUENCE</scope>
    <source>
        <strain evidence="3">CBS 122367</strain>
    </source>
</reference>
<dbReference type="Gene3D" id="1.20.58.340">
    <property type="entry name" value="Magnesium transport protein CorA, transmembrane region"/>
    <property type="match status" value="1"/>
</dbReference>
<dbReference type="InterPro" id="IPR058257">
    <property type="entry name" value="CorA-like_dom"/>
</dbReference>
<evidence type="ECO:0000313" key="4">
    <source>
        <dbReference type="Proteomes" id="UP000799291"/>
    </source>
</evidence>
<dbReference type="Pfam" id="PF26616">
    <property type="entry name" value="CorA-like"/>
    <property type="match status" value="1"/>
</dbReference>
<protein>
    <recommendedName>
        <fullName evidence="2">CorA-like transporter domain-containing protein</fullName>
    </recommendedName>
</protein>
<proteinExistence type="predicted"/>
<evidence type="ECO:0000313" key="3">
    <source>
        <dbReference type="EMBL" id="KAF2679077.1"/>
    </source>
</evidence>
<keyword evidence="1" id="KW-0472">Membrane</keyword>
<sequence length="523" mass="60157">MAASGNVQQQATGFFEESYRDYAQYPTNLVYRASYRKVLESYKKRLDNASPKLFLKEAKKGHQLDVRIRDYNCAQKKFNEAQENEIDSLTSLRVHLGDTSTATTWKFNKTDPRCRYVLIYSDMNRLPLKISHSMTDLLLSFHQVMPSYLDFMSAFGLQLGQRDVRFSGFHEQSTLDVPQAKRPAVPQLGRSGRGYQLCYNLKAVVDKGGKGKEKEWSKRQAAIHHQFDVENGTALWICTEGRKVDGLFDRIRDLTSDTKRPEDWSYGTKEESFRSSLATHLTCCHWSIEEWRMYMGWLEETVEKETLAAINGNRNRIQGVNRKNYSSEDLQLVQGYEDQVNEVIMILEANNDIMKSLSEFYDSLLKNDAFDAGLKVQCKGDVREFVAQIGDMMYDANMQIRRAKLLVKITADRKALVLQHLQGQATEATLNLTYMSYKEAIIMRIITIVTLIYLPATFASTFFSTDVVKYQGQDANGSFSKEAMFRWLQVTLPLSALTLGVGYAWYRYQTVKSKKKGMYVLPY</sequence>
<feature type="transmembrane region" description="Helical" evidence="1">
    <location>
        <begin position="441"/>
        <end position="464"/>
    </location>
</feature>
<feature type="transmembrane region" description="Helical" evidence="1">
    <location>
        <begin position="484"/>
        <end position="506"/>
    </location>
</feature>
<gene>
    <name evidence="3" type="ORF">K458DRAFT_422505</name>
</gene>
<keyword evidence="4" id="KW-1185">Reference proteome</keyword>
<dbReference type="Proteomes" id="UP000799291">
    <property type="component" value="Unassembled WGS sequence"/>
</dbReference>
<keyword evidence="1" id="KW-1133">Transmembrane helix</keyword>
<dbReference type="EMBL" id="MU005606">
    <property type="protein sequence ID" value="KAF2679077.1"/>
    <property type="molecule type" value="Genomic_DNA"/>
</dbReference>
<organism evidence="3 4">
    <name type="scientific">Lentithecium fluviatile CBS 122367</name>
    <dbReference type="NCBI Taxonomy" id="1168545"/>
    <lineage>
        <taxon>Eukaryota</taxon>
        <taxon>Fungi</taxon>
        <taxon>Dikarya</taxon>
        <taxon>Ascomycota</taxon>
        <taxon>Pezizomycotina</taxon>
        <taxon>Dothideomycetes</taxon>
        <taxon>Pleosporomycetidae</taxon>
        <taxon>Pleosporales</taxon>
        <taxon>Massarineae</taxon>
        <taxon>Lentitheciaceae</taxon>
        <taxon>Lentithecium</taxon>
    </lineage>
</organism>
<dbReference type="AlphaFoldDB" id="A0A6G1ILG5"/>
<keyword evidence="1" id="KW-0812">Transmembrane</keyword>
<evidence type="ECO:0000259" key="2">
    <source>
        <dbReference type="Pfam" id="PF26616"/>
    </source>
</evidence>
<evidence type="ECO:0000256" key="1">
    <source>
        <dbReference type="SAM" id="Phobius"/>
    </source>
</evidence>
<feature type="domain" description="CorA-like transporter" evidence="2">
    <location>
        <begin position="17"/>
        <end position="308"/>
    </location>
</feature>
<dbReference type="OrthoDB" id="5396681at2759"/>